<dbReference type="InterPro" id="IPR035681">
    <property type="entry name" value="ComA-like_MBL"/>
</dbReference>
<accession>K1LFR0</accession>
<dbReference type="Pfam" id="PF03772">
    <property type="entry name" value="Competence"/>
    <property type="match status" value="1"/>
</dbReference>
<feature type="domain" description="ComEC/Rec2-related protein" evidence="8">
    <location>
        <begin position="239"/>
        <end position="488"/>
    </location>
</feature>
<dbReference type="PANTHER" id="PTHR30619">
    <property type="entry name" value="DNA INTERNALIZATION/COMPETENCE PROTEIN COMEC/REC2"/>
    <property type="match status" value="1"/>
</dbReference>
<keyword evidence="2" id="KW-1003">Cell membrane</keyword>
<feature type="transmembrane region" description="Helical" evidence="6">
    <location>
        <begin position="400"/>
        <end position="427"/>
    </location>
</feature>
<feature type="transmembrane region" description="Helical" evidence="6">
    <location>
        <begin position="464"/>
        <end position="486"/>
    </location>
</feature>
<feature type="transmembrane region" description="Helical" evidence="6">
    <location>
        <begin position="493"/>
        <end position="510"/>
    </location>
</feature>
<sequence length="784" mass="89746">MSFLSSLRFHWWFILIAQVLFLLNIMNPYNGLYILLAVVLAFRILCLNNRKVILIIVFTLFMTSCSYIQLAQKTKSQKGAFESEQVIEGVLLLDPNPLTISEDAIYGPVVLDLEGKRYPMSLYYPMEEGKLDLPNLLKRSSYKIEGEFKLTSPKPARNFGIFDYQKYLSSQGIVWQVECLKQVTIQPYRPILIEDALFWGANLRARFFYVFRRLDHHFLVAIHNKLLYNLNSMNYRLFKKDLAILGVMHFFSISGFHLDFIRRRAKLTLLRLGIDPTVVEWVVAVLLLIFSTLIAWPIGVIRSFCYYYAKKICRYFSMSLSSLDILAILAIILLIINPIYLLNLGFVLSFVMSALIIFHQQMALPTVSDRLAGYELNLICLLFSWPLVLNQTFQWNGAQFISLMLFGLAFDAGVMSAMFVFSVLIYLSQLIPKLISAIAWLSTFCSKVWNYLSLAEHVDYFSYLLGRVASWQIILLLIAGILFVYYLRQNKRLAWSWVFTIYVSVLYIGPSMDMSTRLTLIDVGQGDAMLVSFPFGAGHWLIDTGGQADWYQNGMINRDFAYKNIIPALRAQGVRRLKGVIITHPDVDHIGNLFTLIQEIPINDLFVSEYTYESELWQSLSDSLSAQTKVQIIPEGTQYSLLKGRLRIESLKRSPQSQDPSNDSSLVTTLFFGGKTFLNTGDLTAVQEKVYLEMGEGPVIDVLKLGHHGSRTSTSSLFLTQLHPKMALISAGENNRYGHPHAEVLDRLEALAIPYLSTHQKGAIQFIYHPLWGWRVEWCIRDET</sequence>
<evidence type="ECO:0000259" key="8">
    <source>
        <dbReference type="Pfam" id="PF03772"/>
    </source>
</evidence>
<evidence type="ECO:0000256" key="4">
    <source>
        <dbReference type="ARBA" id="ARBA00022989"/>
    </source>
</evidence>
<dbReference type="EMBL" id="AGZD01000013">
    <property type="protein sequence ID" value="EKB53446.1"/>
    <property type="molecule type" value="Genomic_DNA"/>
</dbReference>
<feature type="domain" description="Metallo-beta-lactamase" evidence="7">
    <location>
        <begin position="522"/>
        <end position="731"/>
    </location>
</feature>
<keyword evidence="4 6" id="KW-1133">Transmembrane helix</keyword>
<keyword evidence="10" id="KW-1185">Reference proteome</keyword>
<feature type="transmembrane region" description="Helical" evidence="6">
    <location>
        <begin position="51"/>
        <end position="70"/>
    </location>
</feature>
<evidence type="ECO:0000256" key="1">
    <source>
        <dbReference type="ARBA" id="ARBA00004651"/>
    </source>
</evidence>
<evidence type="ECO:0000256" key="5">
    <source>
        <dbReference type="ARBA" id="ARBA00023136"/>
    </source>
</evidence>
<evidence type="ECO:0000256" key="3">
    <source>
        <dbReference type="ARBA" id="ARBA00022692"/>
    </source>
</evidence>
<dbReference type="InterPro" id="IPR004797">
    <property type="entry name" value="Competence_ComEC/Rec2"/>
</dbReference>
<evidence type="ECO:0000259" key="7">
    <source>
        <dbReference type="Pfam" id="PF00753"/>
    </source>
</evidence>
<feature type="transmembrane region" description="Helical" evidence="6">
    <location>
        <begin position="371"/>
        <end position="388"/>
    </location>
</feature>
<dbReference type="InterPro" id="IPR036866">
    <property type="entry name" value="RibonucZ/Hydroxyglut_hydro"/>
</dbReference>
<comment type="caution">
    <text evidence="9">The sequence shown here is derived from an EMBL/GenBank/DDBJ whole genome shotgun (WGS) entry which is preliminary data.</text>
</comment>
<feature type="transmembrane region" description="Helical" evidence="6">
    <location>
        <begin position="341"/>
        <end position="359"/>
    </location>
</feature>
<feature type="transmembrane region" description="Helical" evidence="6">
    <location>
        <begin position="281"/>
        <end position="301"/>
    </location>
</feature>
<name>K1LFR0_9LACT</name>
<dbReference type="Gene3D" id="3.60.15.10">
    <property type="entry name" value="Ribonuclease Z/Hydroxyacylglutathione hydrolase-like"/>
    <property type="match status" value="1"/>
</dbReference>
<evidence type="ECO:0000256" key="6">
    <source>
        <dbReference type="SAM" id="Phobius"/>
    </source>
</evidence>
<dbReference type="NCBIfam" id="TIGR00360">
    <property type="entry name" value="ComEC_N-term"/>
    <property type="match status" value="1"/>
</dbReference>
<dbReference type="PANTHER" id="PTHR30619:SF7">
    <property type="entry name" value="BETA-LACTAMASE DOMAIN PROTEIN"/>
    <property type="match status" value="1"/>
</dbReference>
<feature type="transmembrane region" description="Helical" evidence="6">
    <location>
        <begin position="242"/>
        <end position="261"/>
    </location>
</feature>
<dbReference type="Pfam" id="PF00753">
    <property type="entry name" value="Lactamase_B"/>
    <property type="match status" value="1"/>
</dbReference>
<dbReference type="GO" id="GO:0005886">
    <property type="term" value="C:plasma membrane"/>
    <property type="evidence" value="ECO:0007669"/>
    <property type="project" value="UniProtKB-SubCell"/>
</dbReference>
<dbReference type="NCBIfam" id="TIGR00361">
    <property type="entry name" value="ComEC_Rec2"/>
    <property type="match status" value="1"/>
</dbReference>
<dbReference type="HOGENOM" id="CLU_010363_2_3_9"/>
<dbReference type="OrthoDB" id="9761531at2"/>
<dbReference type="InterPro" id="IPR001279">
    <property type="entry name" value="Metallo-B-lactamas"/>
</dbReference>
<proteinExistence type="predicted"/>
<reference evidence="9 10" key="1">
    <citation type="submission" date="2012-07" db="EMBL/GenBank/DDBJ databases">
        <title>The Genome Sequence of Facklamia hominis CCUG 36813.</title>
        <authorList>
            <consortium name="The Broad Institute Genome Sequencing Platform"/>
            <person name="Earl A."/>
            <person name="Ward D."/>
            <person name="Feldgarden M."/>
            <person name="Gevers D."/>
            <person name="Huys G."/>
            <person name="Walker B."/>
            <person name="Young S.K."/>
            <person name="Zeng Q."/>
            <person name="Gargeya S."/>
            <person name="Fitzgerald M."/>
            <person name="Haas B."/>
            <person name="Abouelleil A."/>
            <person name="Alvarado L."/>
            <person name="Arachchi H.M."/>
            <person name="Berlin A.M."/>
            <person name="Chapman S.B."/>
            <person name="Goldberg J."/>
            <person name="Griggs A."/>
            <person name="Gujja S."/>
            <person name="Hansen M."/>
            <person name="Howarth C."/>
            <person name="Imamovic A."/>
            <person name="Larimer J."/>
            <person name="McCowen C."/>
            <person name="Montmayeur A."/>
            <person name="Murphy C."/>
            <person name="Neiman D."/>
            <person name="Pearson M."/>
            <person name="Priest M."/>
            <person name="Roberts A."/>
            <person name="Saif S."/>
            <person name="Shea T."/>
            <person name="Sisk P."/>
            <person name="Sykes S."/>
            <person name="Wortman J."/>
            <person name="Nusbaum C."/>
            <person name="Birren B."/>
        </authorList>
    </citation>
    <scope>NUCLEOTIDE SEQUENCE [LARGE SCALE GENOMIC DNA]</scope>
    <source>
        <strain evidence="9 10">CCUG 36813</strain>
    </source>
</reference>
<dbReference type="GO" id="GO:0030420">
    <property type="term" value="P:establishment of competence for transformation"/>
    <property type="evidence" value="ECO:0007669"/>
    <property type="project" value="InterPro"/>
</dbReference>
<evidence type="ECO:0008006" key="11">
    <source>
        <dbReference type="Google" id="ProtNLM"/>
    </source>
</evidence>
<comment type="subcellular location">
    <subcellularLocation>
        <location evidence="1">Cell membrane</location>
        <topology evidence="1">Multi-pass membrane protein</topology>
    </subcellularLocation>
</comment>
<dbReference type="PATRIC" id="fig|883111.3.peg.1723"/>
<dbReference type="SUPFAM" id="SSF56281">
    <property type="entry name" value="Metallo-hydrolase/oxidoreductase"/>
    <property type="match status" value="1"/>
</dbReference>
<feature type="transmembrane region" description="Helical" evidence="6">
    <location>
        <begin position="313"/>
        <end position="335"/>
    </location>
</feature>
<evidence type="ECO:0000313" key="10">
    <source>
        <dbReference type="Proteomes" id="UP000004465"/>
    </source>
</evidence>
<dbReference type="AlphaFoldDB" id="K1LFR0"/>
<feature type="transmembrane region" description="Helical" evidence="6">
    <location>
        <begin position="434"/>
        <end position="452"/>
    </location>
</feature>
<dbReference type="InterPro" id="IPR052159">
    <property type="entry name" value="Competence_DNA_uptake"/>
</dbReference>
<keyword evidence="5 6" id="KW-0472">Membrane</keyword>
<protein>
    <recommendedName>
        <fullName evidence="11">Metallo-beta-lactamase domain-containing protein</fullName>
    </recommendedName>
</protein>
<keyword evidence="3 6" id="KW-0812">Transmembrane</keyword>
<dbReference type="STRING" id="883111.HMPREF9706_01704"/>
<dbReference type="Proteomes" id="UP000004465">
    <property type="component" value="Unassembled WGS sequence"/>
</dbReference>
<organism evidence="9 10">
    <name type="scientific">Facklamia hominis CCUG 36813</name>
    <dbReference type="NCBI Taxonomy" id="883111"/>
    <lineage>
        <taxon>Bacteria</taxon>
        <taxon>Bacillati</taxon>
        <taxon>Bacillota</taxon>
        <taxon>Bacilli</taxon>
        <taxon>Lactobacillales</taxon>
        <taxon>Aerococcaceae</taxon>
        <taxon>Facklamia</taxon>
    </lineage>
</organism>
<evidence type="ECO:0000256" key="2">
    <source>
        <dbReference type="ARBA" id="ARBA00022475"/>
    </source>
</evidence>
<feature type="transmembrane region" description="Helical" evidence="6">
    <location>
        <begin position="12"/>
        <end position="45"/>
    </location>
</feature>
<evidence type="ECO:0000313" key="9">
    <source>
        <dbReference type="EMBL" id="EKB53446.1"/>
    </source>
</evidence>
<dbReference type="InterPro" id="IPR004477">
    <property type="entry name" value="ComEC_N"/>
</dbReference>
<dbReference type="CDD" id="cd07731">
    <property type="entry name" value="ComA-like_MBL-fold"/>
    <property type="match status" value="1"/>
</dbReference>
<gene>
    <name evidence="9" type="ORF">HMPREF9706_01704</name>
</gene>